<evidence type="ECO:0000313" key="2">
    <source>
        <dbReference type="EMBL" id="RIB29433.1"/>
    </source>
</evidence>
<gene>
    <name evidence="2" type="ORF">C2G38_2238882</name>
</gene>
<evidence type="ECO:0000313" key="3">
    <source>
        <dbReference type="Proteomes" id="UP000266673"/>
    </source>
</evidence>
<proteinExistence type="predicted"/>
<keyword evidence="3" id="KW-1185">Reference proteome</keyword>
<reference evidence="2 3" key="1">
    <citation type="submission" date="2018-06" db="EMBL/GenBank/DDBJ databases">
        <title>Comparative genomics reveals the genomic features of Rhizophagus irregularis, R. cerebriforme, R. diaphanum and Gigaspora rosea, and their symbiotic lifestyle signature.</title>
        <authorList>
            <person name="Morin E."/>
            <person name="San Clemente H."/>
            <person name="Chen E.C.H."/>
            <person name="De La Providencia I."/>
            <person name="Hainaut M."/>
            <person name="Kuo A."/>
            <person name="Kohler A."/>
            <person name="Murat C."/>
            <person name="Tang N."/>
            <person name="Roy S."/>
            <person name="Loubradou J."/>
            <person name="Henrissat B."/>
            <person name="Grigoriev I.V."/>
            <person name="Corradi N."/>
            <person name="Roux C."/>
            <person name="Martin F.M."/>
        </authorList>
    </citation>
    <scope>NUCLEOTIDE SEQUENCE [LARGE SCALE GENOMIC DNA]</scope>
    <source>
        <strain evidence="2 3">DAOM 194757</strain>
    </source>
</reference>
<protein>
    <submittedName>
        <fullName evidence="2">Uncharacterized protein</fullName>
    </submittedName>
</protein>
<dbReference type="STRING" id="44941.A0A397WA80"/>
<feature type="transmembrane region" description="Helical" evidence="1">
    <location>
        <begin position="20"/>
        <end position="45"/>
    </location>
</feature>
<keyword evidence="1" id="KW-0472">Membrane</keyword>
<feature type="transmembrane region" description="Helical" evidence="1">
    <location>
        <begin position="274"/>
        <end position="295"/>
    </location>
</feature>
<dbReference type="OrthoDB" id="2421077at2759"/>
<organism evidence="2 3">
    <name type="scientific">Gigaspora rosea</name>
    <dbReference type="NCBI Taxonomy" id="44941"/>
    <lineage>
        <taxon>Eukaryota</taxon>
        <taxon>Fungi</taxon>
        <taxon>Fungi incertae sedis</taxon>
        <taxon>Mucoromycota</taxon>
        <taxon>Glomeromycotina</taxon>
        <taxon>Glomeromycetes</taxon>
        <taxon>Diversisporales</taxon>
        <taxon>Gigasporaceae</taxon>
        <taxon>Gigaspora</taxon>
    </lineage>
</organism>
<accession>A0A397WA80</accession>
<sequence>MILEKSFQKYRKTEPLTLFILRLIVLILLLVSLFGYTLLIIWGIYNDNPVIQNSLAIENSFPVPFLYIYTFQQTNINCNFENASGTHDCTKYVIQPQSTTIDGVDAYSGNFSADELIFSATPNSGISSLEFNIYGNSSDFLSRLFVIAIVDADFIKSYKSGLNLSDVFKNPHSMYSTFSVSIFNQLNRYTISAYNSYKFKLKRRRKDIMLPSWENFIGFSSKLESFQFLTSTMEKSPLLNNTLALLTKIKIEPQLFIIQVESDKRYLIQVLNSLGLIGGAWGFAITFYTLFFGAIPLKPWGLIQKYGFKINRSVQTKLKNTLEFIPLVYYSKDISDDLDNHELKRRLDSLQLFLTEYIVDAKYLEDVYKTNKNI</sequence>
<dbReference type="Proteomes" id="UP000266673">
    <property type="component" value="Unassembled WGS sequence"/>
</dbReference>
<evidence type="ECO:0000256" key="1">
    <source>
        <dbReference type="SAM" id="Phobius"/>
    </source>
</evidence>
<keyword evidence="1" id="KW-0812">Transmembrane</keyword>
<dbReference type="AlphaFoldDB" id="A0A397WA80"/>
<dbReference type="EMBL" id="QKWP01000038">
    <property type="protein sequence ID" value="RIB29433.1"/>
    <property type="molecule type" value="Genomic_DNA"/>
</dbReference>
<keyword evidence="1" id="KW-1133">Transmembrane helix</keyword>
<name>A0A397WA80_9GLOM</name>
<comment type="caution">
    <text evidence="2">The sequence shown here is derived from an EMBL/GenBank/DDBJ whole genome shotgun (WGS) entry which is preliminary data.</text>
</comment>